<dbReference type="RefSeq" id="WP_147661463.1">
    <property type="nucleotide sequence ID" value="NZ_CP042905.2"/>
</dbReference>
<dbReference type="Gene3D" id="3.90.1200.10">
    <property type="match status" value="1"/>
</dbReference>
<protein>
    <submittedName>
        <fullName evidence="2">Aminoglycoside phosphotransferase family protein</fullName>
        <ecNumber evidence="2">2.7.1.-</ecNumber>
    </submittedName>
</protein>
<feature type="domain" description="Aminoglycoside phosphotransferase" evidence="1">
    <location>
        <begin position="25"/>
        <end position="245"/>
    </location>
</feature>
<dbReference type="KEGG" id="psyt:DSAG12_00323"/>
<dbReference type="InterPro" id="IPR002575">
    <property type="entry name" value="Aminoglycoside_PTrfase"/>
</dbReference>
<dbReference type="EC" id="2.7.1.-" evidence="2"/>
<dbReference type="GO" id="GO:0016740">
    <property type="term" value="F:transferase activity"/>
    <property type="evidence" value="ECO:0007669"/>
    <property type="project" value="UniProtKB-KW"/>
</dbReference>
<dbReference type="Proteomes" id="UP000321408">
    <property type="component" value="Chromosome"/>
</dbReference>
<dbReference type="EMBL" id="CP042905">
    <property type="protein sequence ID" value="QEE14510.1"/>
    <property type="molecule type" value="Genomic_DNA"/>
</dbReference>
<gene>
    <name evidence="2" type="ORF">DSAG12_00323</name>
</gene>
<dbReference type="AlphaFoldDB" id="A0A5B9D6P5"/>
<dbReference type="InterPro" id="IPR011009">
    <property type="entry name" value="Kinase-like_dom_sf"/>
</dbReference>
<name>A0A5B9D6P5_9ARCH</name>
<dbReference type="GeneID" id="41328326"/>
<dbReference type="SUPFAM" id="SSF56112">
    <property type="entry name" value="Protein kinase-like (PK-like)"/>
    <property type="match status" value="1"/>
</dbReference>
<evidence type="ECO:0000313" key="2">
    <source>
        <dbReference type="EMBL" id="QEE14510.1"/>
    </source>
</evidence>
<evidence type="ECO:0000259" key="1">
    <source>
        <dbReference type="Pfam" id="PF01636"/>
    </source>
</evidence>
<dbReference type="PANTHER" id="PTHR41283:SF1">
    <property type="entry name" value="AMINOGLYCOSIDE PHOSPHOTRANSFERASE DOMAIN-CONTAINING PROTEIN"/>
    <property type="match status" value="1"/>
</dbReference>
<keyword evidence="2" id="KW-0808">Transferase</keyword>
<evidence type="ECO:0000313" key="3">
    <source>
        <dbReference type="Proteomes" id="UP000321408"/>
    </source>
</evidence>
<reference evidence="2 3" key="2">
    <citation type="journal article" date="2024" name="Int. J. Syst. Evol. Microbiol.">
        <title>Promethearchaeum syntrophicum gen. nov., sp. nov., an anaerobic, obligately syntrophic archaeon, the first isolate of the lineage 'Asgard' archaea, and proposal of the new archaeal phylum Promethearchaeota phyl. nov. and kingdom Promethearchaeati regn. nov.</title>
        <authorList>
            <person name="Imachi H."/>
            <person name="Nobu M.K."/>
            <person name="Kato S."/>
            <person name="Takaki Y."/>
            <person name="Miyazaki M."/>
            <person name="Miyata M."/>
            <person name="Ogawara M."/>
            <person name="Saito Y."/>
            <person name="Sakai S."/>
            <person name="Tahara Y.O."/>
            <person name="Takano Y."/>
            <person name="Tasumi E."/>
            <person name="Uematsu K."/>
            <person name="Yoshimura T."/>
            <person name="Itoh T."/>
            <person name="Ohkuma M."/>
            <person name="Takai K."/>
        </authorList>
    </citation>
    <scope>NUCLEOTIDE SEQUENCE [LARGE SCALE GENOMIC DNA]</scope>
    <source>
        <strain evidence="2 3">MK-D1</strain>
    </source>
</reference>
<keyword evidence="3" id="KW-1185">Reference proteome</keyword>
<proteinExistence type="predicted"/>
<organism evidence="2 3">
    <name type="scientific">Promethearchaeum syntrophicum</name>
    <dbReference type="NCBI Taxonomy" id="2594042"/>
    <lineage>
        <taxon>Archaea</taxon>
        <taxon>Promethearchaeati</taxon>
        <taxon>Promethearchaeota</taxon>
        <taxon>Promethearchaeia</taxon>
        <taxon>Promethearchaeales</taxon>
        <taxon>Promethearchaeaceae</taxon>
        <taxon>Promethearchaeum</taxon>
    </lineage>
</organism>
<dbReference type="PANTHER" id="PTHR41283">
    <property type="entry name" value="AMINOGLYCOSIDE PHOSPHOTRANSFERASE"/>
    <property type="match status" value="1"/>
</dbReference>
<dbReference type="OrthoDB" id="59248at2157"/>
<sequence length="316" mass="36649">MANLDHFDANPYHFLPDEGKWAKISRLQRGYSPIRKYYLENHNRTTFLLQVAISSQIQLLSRVFKHIKYLFLQSVPVPEPISLKYSVNSQYLFGLFKWIPGNDAEYGISQYSPKIQYNLGIKAGKILSKIHTLPSLEKHNAEYGSEVNKIQQKIEEYSKCGSKFQYDLSVKNFLLKNLQLVENRPVVIRHGDHNIANLIITPSHDIAFIDFGQLCYGDPWDDFNRMVYSWRVSPVFANGQVHGYFNENIPDTFLPIMAIYTARGLLGALPWAKNHGDETIKRVRSLIQQVLKSYNYFQNVQPEWYKSPAEIKAQLE</sequence>
<accession>A0A5B9D6P5</accession>
<dbReference type="Pfam" id="PF01636">
    <property type="entry name" value="APH"/>
    <property type="match status" value="1"/>
</dbReference>
<reference evidence="2 3" key="1">
    <citation type="journal article" date="2020" name="Nature">
        <title>Isolation of an archaeon at the prokaryote-eukaryote interface.</title>
        <authorList>
            <person name="Imachi H."/>
            <person name="Nobu M.K."/>
            <person name="Nakahara N."/>
            <person name="Morono Y."/>
            <person name="Ogawara M."/>
            <person name="Takaki Y."/>
            <person name="Takano Y."/>
            <person name="Uematsu K."/>
            <person name="Ikuta T."/>
            <person name="Ito M."/>
            <person name="Matsui Y."/>
            <person name="Miyazaki M."/>
            <person name="Murata K."/>
            <person name="Saito Y."/>
            <person name="Sakai S."/>
            <person name="Song C."/>
            <person name="Tasumi E."/>
            <person name="Yamanaka Y."/>
            <person name="Yamaguchi T."/>
            <person name="Kamagata Y."/>
            <person name="Tamaki H."/>
            <person name="Takai K."/>
        </authorList>
    </citation>
    <scope>NUCLEOTIDE SEQUENCE [LARGE SCALE GENOMIC DNA]</scope>
    <source>
        <strain evidence="2 3">MK-D1</strain>
    </source>
</reference>